<feature type="domain" description="MobA/MobL protein" evidence="3">
    <location>
        <begin position="3"/>
        <end position="57"/>
    </location>
</feature>
<feature type="region of interest" description="Disordered" evidence="2">
    <location>
        <begin position="150"/>
        <end position="182"/>
    </location>
</feature>
<evidence type="ECO:0000259" key="3">
    <source>
        <dbReference type="Pfam" id="PF03389"/>
    </source>
</evidence>
<keyword evidence="1" id="KW-0184">Conjugation</keyword>
<dbReference type="Pfam" id="PF03389">
    <property type="entry name" value="MobA_MobL"/>
    <property type="match status" value="1"/>
</dbReference>
<proteinExistence type="predicted"/>
<accession>A0A0F9N0L0</accession>
<protein>
    <recommendedName>
        <fullName evidence="3">MobA/MobL protein domain-containing protein</fullName>
    </recommendedName>
</protein>
<organism evidence="4">
    <name type="scientific">marine sediment metagenome</name>
    <dbReference type="NCBI Taxonomy" id="412755"/>
    <lineage>
        <taxon>unclassified sequences</taxon>
        <taxon>metagenomes</taxon>
        <taxon>ecological metagenomes</taxon>
    </lineage>
</organism>
<reference evidence="4" key="1">
    <citation type="journal article" date="2015" name="Nature">
        <title>Complex archaea that bridge the gap between prokaryotes and eukaryotes.</title>
        <authorList>
            <person name="Spang A."/>
            <person name="Saw J.H."/>
            <person name="Jorgensen S.L."/>
            <person name="Zaremba-Niedzwiedzka K."/>
            <person name="Martijn J."/>
            <person name="Lind A.E."/>
            <person name="van Eijk R."/>
            <person name="Schleper C."/>
            <person name="Guy L."/>
            <person name="Ettema T.J."/>
        </authorList>
    </citation>
    <scope>NUCLEOTIDE SEQUENCE</scope>
</reference>
<sequence>MAKKHAIENTASMWADLHNEMMRTWGFGTESMITHQSFADRGIDRVPTIHEGASARATPHATKARKPKWQRIDQDYTRTEANRVIREINKLKREQEDAEPVRLGTSNGDDKAKRSGSFIEQRECGGWNGQAFGGDRPPFIGPCYPDESCEPVGRATKPTDSPFKSRPRPRSGSQPRFPPLGLLGVAHPVRRRRGIRRIYRELIMLRDRLRVRRLPYERQRSLYAEDTVQEMQQRPPITPLLAETKKLHRDGADRF</sequence>
<evidence type="ECO:0000256" key="1">
    <source>
        <dbReference type="ARBA" id="ARBA00022971"/>
    </source>
</evidence>
<evidence type="ECO:0000256" key="2">
    <source>
        <dbReference type="SAM" id="MobiDB-lite"/>
    </source>
</evidence>
<evidence type="ECO:0000313" key="4">
    <source>
        <dbReference type="EMBL" id="KKM82405.1"/>
    </source>
</evidence>
<comment type="caution">
    <text evidence="4">The sequence shown here is derived from an EMBL/GenBank/DDBJ whole genome shotgun (WGS) entry which is preliminary data.</text>
</comment>
<dbReference type="InterPro" id="IPR005053">
    <property type="entry name" value="MobA_MobL"/>
</dbReference>
<name>A0A0F9N0L0_9ZZZZ</name>
<dbReference type="AlphaFoldDB" id="A0A0F9N0L0"/>
<gene>
    <name evidence="4" type="ORF">LCGC14_1319950</name>
</gene>
<dbReference type="EMBL" id="LAZR01007868">
    <property type="protein sequence ID" value="KKM82405.1"/>
    <property type="molecule type" value="Genomic_DNA"/>
</dbReference>